<evidence type="ECO:0000313" key="2">
    <source>
        <dbReference type="Proteomes" id="UP000246702"/>
    </source>
</evidence>
<comment type="caution">
    <text evidence="1">The sequence shown here is derived from an EMBL/GenBank/DDBJ whole genome shotgun (WGS) entry which is preliminary data.</text>
</comment>
<keyword evidence="2" id="KW-1185">Reference proteome</keyword>
<accession>A0A317XDV2</accession>
<gene>
    <name evidence="1" type="ORF">BO94DRAFT_580346</name>
</gene>
<dbReference type="OrthoDB" id="1577640at2759"/>
<dbReference type="EMBL" id="MSFK01000001">
    <property type="protein sequence ID" value="PWY96505.1"/>
    <property type="molecule type" value="Genomic_DNA"/>
</dbReference>
<evidence type="ECO:0000313" key="1">
    <source>
        <dbReference type="EMBL" id="PWY96505.1"/>
    </source>
</evidence>
<dbReference type="RefSeq" id="XP_025473266.1">
    <property type="nucleotide sequence ID" value="XM_025615321.1"/>
</dbReference>
<dbReference type="STRING" id="1450535.A0A317XDV2"/>
<name>A0A317XDV2_9EURO</name>
<protein>
    <submittedName>
        <fullName evidence="1">Uncharacterized protein</fullName>
    </submittedName>
</protein>
<dbReference type="AlphaFoldDB" id="A0A317XDV2"/>
<dbReference type="GeneID" id="37117464"/>
<sequence length="666" mass="74543">MNDIFGLTDTSGLTQCAVHLEWHLQKFVRIELNDCWDLGVLLTLSGTVDNAYATTCEDYIRRFWGPDGLAVLEAIKNQVINHETSSGQLKHLGVRYTIEANDNGQDIDVRGTPEKLFNFFQLLSWLVCTFQVSQISPLTAYRGVLRNEGSSPRRRYSIAREAYTISDAETGSCWLPMFRNCSLAHGYPVPLRTAEVGLELSFDVMVTLGRILYPLELPDGIILKGHSTMLVPTLASSPNCVQWHFIASETPENYIGVDRIPDDLRGNMVGLDVDTLKSYRAFVGYCTRARVHAGTKHSQFDQICSSEAQKARTTVRLEREIAPTISLSGLGSFGAGIGSRVTFPRGLIASVENEDILLEDRLLNSQRNPLLLYDVPNQVGFLIPELCAVLEIAHAWASRQADRDTLLSVIPFAEASHDGGQAAYNAIVANRNLVLREAEGDEKPYMFMTKLKEIFRYVEQRRELQRVYNSSFRMLESHCIRGWELYDIAACRSSWEKQVRLPLGRASCWRDVVRENQDMLVLFSQGMANAIQPEPGSVCGAWVPLPQRENYLLASTPCIRDLTDMHGGNHHRPRLGNQLFIEKTGKSDPFGPCDAGTGGTCNRVLKLTKSRPSDDFDLPKEGAIVLGSQEYRPHELSKTRGRTSWLGPLETLSALLGREDDKQSQD</sequence>
<reference evidence="1 2" key="1">
    <citation type="submission" date="2016-12" db="EMBL/GenBank/DDBJ databases">
        <title>The genomes of Aspergillus section Nigri reveals drivers in fungal speciation.</title>
        <authorList>
            <consortium name="DOE Joint Genome Institute"/>
            <person name="Vesth T.C."/>
            <person name="Nybo J."/>
            <person name="Theobald S."/>
            <person name="Brandl J."/>
            <person name="Frisvad J.C."/>
            <person name="Nielsen K.F."/>
            <person name="Lyhne E.K."/>
            <person name="Kogle M.E."/>
            <person name="Kuo A."/>
            <person name="Riley R."/>
            <person name="Clum A."/>
            <person name="Nolan M."/>
            <person name="Lipzen A."/>
            <person name="Salamov A."/>
            <person name="Henrissat B."/>
            <person name="Wiebenga A."/>
            <person name="De Vries R.P."/>
            <person name="Grigoriev I.V."/>
            <person name="Mortensen U.H."/>
            <person name="Andersen M.R."/>
            <person name="Baker S.E."/>
        </authorList>
    </citation>
    <scope>NUCLEOTIDE SEQUENCE [LARGE SCALE GENOMIC DNA]</scope>
    <source>
        <strain evidence="1 2">CBS 115572</strain>
    </source>
</reference>
<proteinExistence type="predicted"/>
<organism evidence="1 2">
    <name type="scientific">Aspergillus sclerotioniger CBS 115572</name>
    <dbReference type="NCBI Taxonomy" id="1450535"/>
    <lineage>
        <taxon>Eukaryota</taxon>
        <taxon>Fungi</taxon>
        <taxon>Dikarya</taxon>
        <taxon>Ascomycota</taxon>
        <taxon>Pezizomycotina</taxon>
        <taxon>Eurotiomycetes</taxon>
        <taxon>Eurotiomycetidae</taxon>
        <taxon>Eurotiales</taxon>
        <taxon>Aspergillaceae</taxon>
        <taxon>Aspergillus</taxon>
        <taxon>Aspergillus subgen. Circumdati</taxon>
    </lineage>
</organism>
<dbReference type="Proteomes" id="UP000246702">
    <property type="component" value="Unassembled WGS sequence"/>
</dbReference>